<evidence type="ECO:0000313" key="1">
    <source>
        <dbReference type="EMBL" id="KAK9026789.1"/>
    </source>
</evidence>
<dbReference type="Proteomes" id="UP001396334">
    <property type="component" value="Unassembled WGS sequence"/>
</dbReference>
<gene>
    <name evidence="1" type="ORF">V6N11_039623</name>
</gene>
<accession>A0ABR2SNT6</accession>
<proteinExistence type="predicted"/>
<reference evidence="1 2" key="1">
    <citation type="journal article" date="2024" name="G3 (Bethesda)">
        <title>Genome assembly of Hibiscus sabdariffa L. provides insights into metabolisms of medicinal natural products.</title>
        <authorList>
            <person name="Kim T."/>
        </authorList>
    </citation>
    <scope>NUCLEOTIDE SEQUENCE [LARGE SCALE GENOMIC DNA]</scope>
    <source>
        <strain evidence="1">TK-2024</strain>
        <tissue evidence="1">Old leaves</tissue>
    </source>
</reference>
<organism evidence="1 2">
    <name type="scientific">Hibiscus sabdariffa</name>
    <name type="common">roselle</name>
    <dbReference type="NCBI Taxonomy" id="183260"/>
    <lineage>
        <taxon>Eukaryota</taxon>
        <taxon>Viridiplantae</taxon>
        <taxon>Streptophyta</taxon>
        <taxon>Embryophyta</taxon>
        <taxon>Tracheophyta</taxon>
        <taxon>Spermatophyta</taxon>
        <taxon>Magnoliopsida</taxon>
        <taxon>eudicotyledons</taxon>
        <taxon>Gunneridae</taxon>
        <taxon>Pentapetalae</taxon>
        <taxon>rosids</taxon>
        <taxon>malvids</taxon>
        <taxon>Malvales</taxon>
        <taxon>Malvaceae</taxon>
        <taxon>Malvoideae</taxon>
        <taxon>Hibiscus</taxon>
    </lineage>
</organism>
<name>A0ABR2SNT6_9ROSI</name>
<comment type="caution">
    <text evidence="1">The sequence shown here is derived from an EMBL/GenBank/DDBJ whole genome shotgun (WGS) entry which is preliminary data.</text>
</comment>
<dbReference type="EMBL" id="JBBPBN010000013">
    <property type="protein sequence ID" value="KAK9026789.1"/>
    <property type="molecule type" value="Genomic_DNA"/>
</dbReference>
<evidence type="ECO:0000313" key="2">
    <source>
        <dbReference type="Proteomes" id="UP001396334"/>
    </source>
</evidence>
<keyword evidence="2" id="KW-1185">Reference proteome</keyword>
<protein>
    <submittedName>
        <fullName evidence="1">Uncharacterized protein</fullName>
    </submittedName>
</protein>
<sequence>MKALFTTYGRVSGQRVNYEKLLIYFSENVVVEEKNSNSSITGSARLTYISRSILSARGLIVKGYGWRIGSGSSINIWNEPWLPGLGCYTVKSGYMLLMDDQCGNSELAYASLSRFYIAPWSANFLGETVAHLLGDCDFANQLMNSLDAIGIPKRHVGHPGPLHWKAPPLSVIKFNFDAAFNQQFWISSSGVIGRNSQGLIMVACASPHSNVADAFVAEAITYK</sequence>